<keyword evidence="3" id="KW-1185">Reference proteome</keyword>
<dbReference type="Proteomes" id="UP001284601">
    <property type="component" value="Unassembled WGS sequence"/>
</dbReference>
<evidence type="ECO:0000256" key="1">
    <source>
        <dbReference type="SAM" id="SignalP"/>
    </source>
</evidence>
<evidence type="ECO:0000313" key="3">
    <source>
        <dbReference type="Proteomes" id="UP001284601"/>
    </source>
</evidence>
<sequence length="289" mass="28614">MLPRLLLAAGALTLAAPATALADATLTAGPLKVRDYQLTLVATDAAKDSLSVMLSRRSGASTQLHMYGFASGVTVKAAGAKPTISAKLGRYGSVKLTLGTLKSGRGSVPAGCTGSGGRNDRGSFSGALQLKLDTTYFKTVKASSLPGARVSGGALRCDGGTGGQTSGLTLMAMPESGDGNTFMVNATRTAGGGVTQSAMRSDAAAATAPATVMHMITATSAASTFTTAADLSSATLTGPAPFLSGALAFAGEATGTMASGTVSGDWAAKFDSIGTQRLAAGTTATLMQR</sequence>
<protein>
    <recommendedName>
        <fullName evidence="4">CHRD domain-containing protein</fullName>
    </recommendedName>
</protein>
<feature type="signal peptide" evidence="1">
    <location>
        <begin position="1"/>
        <end position="22"/>
    </location>
</feature>
<dbReference type="EMBL" id="JAWSTH010000019">
    <property type="protein sequence ID" value="MDW5594578.1"/>
    <property type="molecule type" value="Genomic_DNA"/>
</dbReference>
<evidence type="ECO:0000313" key="2">
    <source>
        <dbReference type="EMBL" id="MDW5594578.1"/>
    </source>
</evidence>
<name>A0ABU4HMN9_9ACTN</name>
<accession>A0ABU4HMN9</accession>
<feature type="chain" id="PRO_5047494862" description="CHRD domain-containing protein" evidence="1">
    <location>
        <begin position="23"/>
        <end position="289"/>
    </location>
</feature>
<comment type="caution">
    <text evidence="2">The sequence shown here is derived from an EMBL/GenBank/DDBJ whole genome shotgun (WGS) entry which is preliminary data.</text>
</comment>
<evidence type="ECO:0008006" key="4">
    <source>
        <dbReference type="Google" id="ProtNLM"/>
    </source>
</evidence>
<proteinExistence type="predicted"/>
<keyword evidence="1" id="KW-0732">Signal</keyword>
<reference evidence="3" key="1">
    <citation type="submission" date="2023-07" db="EMBL/GenBank/DDBJ databases">
        <title>Conexibacter stalactiti sp. nov., isolated from stalactites in a lava cave and emended description of the genus Conexibacter.</title>
        <authorList>
            <person name="Lee S.D."/>
        </authorList>
    </citation>
    <scope>NUCLEOTIDE SEQUENCE [LARGE SCALE GENOMIC DNA]</scope>
    <source>
        <strain evidence="3">KCTC 39840</strain>
    </source>
</reference>
<organism evidence="2 3">
    <name type="scientific">Conexibacter stalactiti</name>
    <dbReference type="NCBI Taxonomy" id="1940611"/>
    <lineage>
        <taxon>Bacteria</taxon>
        <taxon>Bacillati</taxon>
        <taxon>Actinomycetota</taxon>
        <taxon>Thermoleophilia</taxon>
        <taxon>Solirubrobacterales</taxon>
        <taxon>Conexibacteraceae</taxon>
        <taxon>Conexibacter</taxon>
    </lineage>
</organism>
<dbReference type="RefSeq" id="WP_318596857.1">
    <property type="nucleotide sequence ID" value="NZ_JAWSTH010000019.1"/>
</dbReference>
<gene>
    <name evidence="2" type="ORF">R7226_09535</name>
</gene>